<keyword evidence="9" id="KW-1185">Reference proteome</keyword>
<reference evidence="8" key="1">
    <citation type="submission" date="2023-11" db="EMBL/GenBank/DDBJ databases">
        <authorList>
            <person name="De Vega J J."/>
            <person name="De Vega J J."/>
        </authorList>
    </citation>
    <scope>NUCLEOTIDE SEQUENCE</scope>
</reference>
<evidence type="ECO:0000256" key="1">
    <source>
        <dbReference type="ARBA" id="ARBA00002355"/>
    </source>
</evidence>
<keyword evidence="4 5" id="KW-0539">Nucleus</keyword>
<comment type="subcellular location">
    <subcellularLocation>
        <location evidence="2 5">Nucleus</location>
    </subcellularLocation>
</comment>
<evidence type="ECO:0000256" key="5">
    <source>
        <dbReference type="RuleBase" id="RU368021"/>
    </source>
</evidence>
<feature type="domain" description="Pre-rRNA-processing protein Ipi1 N-terminal" evidence="7">
    <location>
        <begin position="154"/>
        <end position="259"/>
    </location>
</feature>
<evidence type="ECO:0000256" key="2">
    <source>
        <dbReference type="ARBA" id="ARBA00004123"/>
    </source>
</evidence>
<dbReference type="EMBL" id="CAVNYO010000444">
    <property type="protein sequence ID" value="CAK5281783.1"/>
    <property type="molecule type" value="Genomic_DNA"/>
</dbReference>
<gene>
    <name evidence="8" type="ORF">MYCIT1_LOCUS33025</name>
</gene>
<dbReference type="PANTHER" id="PTHR16056:SF2">
    <property type="entry name" value="TESTIS-EXPRESSED PROTEIN 10"/>
    <property type="match status" value="1"/>
</dbReference>
<feature type="region of interest" description="Disordered" evidence="6">
    <location>
        <begin position="1"/>
        <end position="32"/>
    </location>
</feature>
<dbReference type="PANTHER" id="PTHR16056">
    <property type="entry name" value="REGULATOR OF MICROTUBULE DYNAMICS PROTEIN"/>
    <property type="match status" value="1"/>
</dbReference>
<evidence type="ECO:0000256" key="6">
    <source>
        <dbReference type="SAM" id="MobiDB-lite"/>
    </source>
</evidence>
<proteinExistence type="inferred from homology"/>
<name>A0AAD2Q6J1_9AGAR</name>
<dbReference type="InterPro" id="IPR024679">
    <property type="entry name" value="Ipi1_N"/>
</dbReference>
<evidence type="ECO:0000313" key="9">
    <source>
        <dbReference type="Proteomes" id="UP001295794"/>
    </source>
</evidence>
<dbReference type="GO" id="GO:0006364">
    <property type="term" value="P:rRNA processing"/>
    <property type="evidence" value="ECO:0007669"/>
    <property type="project" value="UniProtKB-UniRule"/>
</dbReference>
<dbReference type="GO" id="GO:0120330">
    <property type="term" value="C:rixosome complex"/>
    <property type="evidence" value="ECO:0007669"/>
    <property type="project" value="UniProtKB-UniRule"/>
</dbReference>
<feature type="compositionally biased region" description="Basic residues" evidence="6">
    <location>
        <begin position="1"/>
        <end position="10"/>
    </location>
</feature>
<evidence type="ECO:0000256" key="4">
    <source>
        <dbReference type="ARBA" id="ARBA00023242"/>
    </source>
</evidence>
<comment type="subunit">
    <text evidence="5">Component of the RIX1 complex.</text>
</comment>
<sequence>MPKSAKKRRDKAADFSKTKLKLGKGKQLPSNAIDTSFKARSIALPSQSISAPKDANIPSTSRSQSFDDLVSNLKHYSPSAKKDALAGLRELFGAFPHLLDDSLTPLLTTASRVIADEDATVRKSLLEFFVWLFPRVLPVSCLLSALPRPHLTQEDLAPHATNLLLFTTSAQTHIFPEIRVDATRFITLFMEFIPDEIVRGWNRPGSGTGSRVLDGYLGILSAGTRFGDSEGPMKATSTASVVLTAISKKVVLQSLSTFLRHAVSDRRSSVKPTSPDSWYIEPWFRTPQGFQAFDLLLQCREPQLHLRSRTWQSTADLTADDEFELLPSVPNLSGLEWILDEVLEVVGRIESDMQSSSDITFTLNLTRTLHSIIISTFLDCAPSVFSPNGGVEETELALVESVVEIAKQLYSKLLQSKELDSEAVFNSHQDLKAFLGYITPYFPFQTFGARDIKVEQSLQRLNLMYCELSSLLLLSSRHQPSRRGKRAVDPLQGQVERVGDFVTSLLRGEAQSSSQLGRSLNSESYLSLLPTIWALLNTDAPELRETADAVSEAVIQHAIRTSSKAASKLATIQFVSRLVVLDREPQFTGHLNVDRHLLAEWVGHLPKCLWELGASNLSATEVGSAIVIRFPSWLTLPQSILRFLLVVCHRQSSHVGEQTLAVLRSQLGPYFRITHPSKGELPGPYSKLPPNLRQLVLSLVASMGRDEALFSAVDHAVSDEPERVFWTNIVGATRH</sequence>
<keyword evidence="5" id="KW-0698">rRNA processing</keyword>
<comment type="caution">
    <text evidence="8">The sequence shown here is derived from an EMBL/GenBank/DDBJ whole genome shotgun (WGS) entry which is preliminary data.</text>
</comment>
<evidence type="ECO:0000256" key="3">
    <source>
        <dbReference type="ARBA" id="ARBA00006427"/>
    </source>
</evidence>
<accession>A0AAD2Q6J1</accession>
<dbReference type="InterPro" id="IPR016024">
    <property type="entry name" value="ARM-type_fold"/>
</dbReference>
<evidence type="ECO:0000313" key="8">
    <source>
        <dbReference type="EMBL" id="CAK5281783.1"/>
    </source>
</evidence>
<evidence type="ECO:0000259" key="7">
    <source>
        <dbReference type="Pfam" id="PF12333"/>
    </source>
</evidence>
<dbReference type="AlphaFoldDB" id="A0AAD2Q6J1"/>
<comment type="function">
    <text evidence="1 5">Component of the RIX1 complex required for processing of ITS2 sequences from 35S pre-rRNA.</text>
</comment>
<comment type="similarity">
    <text evidence="3 5">Belongs to the IPI1/TEX10 family.</text>
</comment>
<keyword evidence="5" id="KW-0690">Ribosome biogenesis</keyword>
<dbReference type="Proteomes" id="UP001295794">
    <property type="component" value="Unassembled WGS sequence"/>
</dbReference>
<dbReference type="Pfam" id="PF12333">
    <property type="entry name" value="Ipi1_N"/>
    <property type="match status" value="1"/>
</dbReference>
<dbReference type="GO" id="GO:0005634">
    <property type="term" value="C:nucleus"/>
    <property type="evidence" value="ECO:0007669"/>
    <property type="project" value="UniProtKB-SubCell"/>
</dbReference>
<organism evidence="8 9">
    <name type="scientific">Mycena citricolor</name>
    <dbReference type="NCBI Taxonomy" id="2018698"/>
    <lineage>
        <taxon>Eukaryota</taxon>
        <taxon>Fungi</taxon>
        <taxon>Dikarya</taxon>
        <taxon>Basidiomycota</taxon>
        <taxon>Agaricomycotina</taxon>
        <taxon>Agaricomycetes</taxon>
        <taxon>Agaricomycetidae</taxon>
        <taxon>Agaricales</taxon>
        <taxon>Marasmiineae</taxon>
        <taxon>Mycenaceae</taxon>
        <taxon>Mycena</taxon>
    </lineage>
</organism>
<dbReference type="SUPFAM" id="SSF48371">
    <property type="entry name" value="ARM repeat"/>
    <property type="match status" value="1"/>
</dbReference>
<protein>
    <recommendedName>
        <fullName evidence="5">Pre-rRNA-processing protein</fullName>
    </recommendedName>
</protein>